<reference evidence="4" key="2">
    <citation type="submission" date="2014-02" db="EMBL/GenBank/DDBJ databases">
        <authorList>
            <person name="Curson A.R.J."/>
            <person name="Burns O.J."/>
            <person name="Voget S."/>
            <person name="Daniel R."/>
            <person name="Todd J.D."/>
            <person name="McInnis K."/>
            <person name="Wexler M."/>
            <person name="Johnston A.W.B."/>
        </authorList>
    </citation>
    <scope>NUCLEOTIDE SEQUENCE</scope>
</reference>
<dbReference type="AlphaFoldDB" id="A0A075FA86"/>
<evidence type="ECO:0000313" key="4">
    <source>
        <dbReference type="EMBL" id="AIE77274.1"/>
    </source>
</evidence>
<evidence type="ECO:0000256" key="1">
    <source>
        <dbReference type="ARBA" id="ARBA00004196"/>
    </source>
</evidence>
<name>A0A075FA86_9BACT</name>
<dbReference type="Pfam" id="PF09479">
    <property type="entry name" value="Flg_new"/>
    <property type="match status" value="1"/>
</dbReference>
<dbReference type="InterPro" id="IPR051465">
    <property type="entry name" value="Cell_Envelope_Struct_Comp"/>
</dbReference>
<dbReference type="PANTHER" id="PTHR43308:SF5">
    <property type="entry name" value="S-LAYER PROTEIN _ PEPTIDOGLYCAN ENDO-BETA-N-ACETYLGLUCOSAMINIDASE"/>
    <property type="match status" value="1"/>
</dbReference>
<comment type="subcellular location">
    <subcellularLocation>
        <location evidence="1">Cell envelope</location>
    </subcellularLocation>
</comment>
<reference evidence="4" key="1">
    <citation type="journal article" date="2014" name="PLoS ONE">
        <title>Screening of metagenomic and genomic libraries reveals three classes of bacterial enzymes that overcome the toxicity of acrylate.</title>
        <authorList>
            <person name="Curson A.R."/>
            <person name="Burns O.J."/>
            <person name="Voget S."/>
            <person name="Daniel R."/>
            <person name="Todd J.D."/>
            <person name="McInnis K."/>
            <person name="Wexler M."/>
            <person name="Johnston A.W."/>
        </authorList>
    </citation>
    <scope>NUCLEOTIDE SEQUENCE</scope>
</reference>
<dbReference type="InterPro" id="IPR013378">
    <property type="entry name" value="InlB-like_B-rpt"/>
</dbReference>
<proteinExistence type="predicted"/>
<dbReference type="PROSITE" id="PS51272">
    <property type="entry name" value="SLH"/>
    <property type="match status" value="3"/>
</dbReference>
<dbReference type="EMBL" id="KJ531199">
    <property type="protein sequence ID" value="AIE77274.1"/>
    <property type="molecule type" value="Genomic_DNA"/>
</dbReference>
<sequence length="371" mass="41305">MARTYTGYTFDNSAAGTVLSGTITEDGSLVLKVYYTANPYTVSYNANDGQGTLTDTESPYICDETVTVLANGFTRTGYNFTGWNTAADGSGTAYAAGNTFNMPAADVILFAQWKSSNGDGSGSGSGSGTVVNPVPPGEDSDSSQTVIVDPIPPTLNKEEHFAYIIGYPENVVRPERFITREEVATVFYRLLDEDYRATIKTTVNDFPDVGMDRWSSKYIATLANGGIIVGYPDKSFRPHNSITRAEVATIASKFDKLSIMDTNKFSDVSGHWAKGYINSAVEKGWINGYPDNIFKPDQYITRAEFVTLVNNVLERCVHREDILPEAKQFPDLEIESWYYEAMQEAINSHYYNRKADTYEEWLQIYYPDLEM</sequence>
<feature type="domain" description="SLH" evidence="3">
    <location>
        <begin position="134"/>
        <end position="201"/>
    </location>
</feature>
<dbReference type="PANTHER" id="PTHR43308">
    <property type="entry name" value="OUTER MEMBRANE PROTEIN ALPHA-RELATED"/>
    <property type="match status" value="1"/>
</dbReference>
<dbReference type="Gene3D" id="2.60.40.4270">
    <property type="entry name" value="Listeria-Bacteroides repeat domain"/>
    <property type="match status" value="1"/>
</dbReference>
<evidence type="ECO:0000256" key="2">
    <source>
        <dbReference type="SAM" id="MobiDB-lite"/>
    </source>
</evidence>
<feature type="domain" description="SLH" evidence="3">
    <location>
        <begin position="260"/>
        <end position="323"/>
    </location>
</feature>
<protein>
    <submittedName>
        <fullName evidence="4">Cellulosome-anchoring protein</fullName>
    </submittedName>
</protein>
<gene>
    <name evidence="4" type="primary">ancA</name>
    <name evidence="4" type="ORF">pBIO2079_13</name>
</gene>
<evidence type="ECO:0000259" key="3">
    <source>
        <dbReference type="PROSITE" id="PS51272"/>
    </source>
</evidence>
<feature type="region of interest" description="Disordered" evidence="2">
    <location>
        <begin position="119"/>
        <end position="145"/>
    </location>
</feature>
<dbReference type="InterPro" id="IPR001119">
    <property type="entry name" value="SLH_dom"/>
</dbReference>
<feature type="domain" description="SLH" evidence="3">
    <location>
        <begin position="202"/>
        <end position="258"/>
    </location>
</feature>
<dbReference type="InterPro" id="IPR042229">
    <property type="entry name" value="Listeria/Bacterioides_rpt_sf"/>
</dbReference>
<dbReference type="GO" id="GO:0030313">
    <property type="term" value="C:cell envelope"/>
    <property type="evidence" value="ECO:0007669"/>
    <property type="project" value="UniProtKB-SubCell"/>
</dbReference>
<organism evidence="4">
    <name type="scientific">uncultured bacterium pBIO2079</name>
    <dbReference type="NCBI Taxonomy" id="1478040"/>
    <lineage>
        <taxon>Bacteria</taxon>
        <taxon>environmental samples</taxon>
    </lineage>
</organism>
<accession>A0A075FA86</accession>
<dbReference type="NCBIfam" id="TIGR02543">
    <property type="entry name" value="List_Bact_rpt"/>
    <property type="match status" value="1"/>
</dbReference>
<dbReference type="Pfam" id="PF00395">
    <property type="entry name" value="SLH"/>
    <property type="match status" value="2"/>
</dbReference>